<dbReference type="GO" id="GO:0008270">
    <property type="term" value="F:zinc ion binding"/>
    <property type="evidence" value="ECO:0007669"/>
    <property type="project" value="UniProtKB-KW"/>
</dbReference>
<keyword evidence="1" id="KW-0479">Metal-binding</keyword>
<protein>
    <recommendedName>
        <fullName evidence="5">MYND-type domain-containing protein</fullName>
    </recommendedName>
</protein>
<keyword evidence="3" id="KW-0862">Zinc</keyword>
<evidence type="ECO:0000256" key="2">
    <source>
        <dbReference type="ARBA" id="ARBA00022771"/>
    </source>
</evidence>
<evidence type="ECO:0000256" key="1">
    <source>
        <dbReference type="ARBA" id="ARBA00022723"/>
    </source>
</evidence>
<gene>
    <name evidence="6" type="ORF">ASEP1449_LOCUS2534</name>
</gene>
<proteinExistence type="predicted"/>
<accession>A0A7S2U8N3</accession>
<sequence length="192" mass="21437">MVAGVCSQCGASKENIRHCKGACDGSVAYCNTKCQLAHWKAGHKSECGKQQVDPNFVLSLKHTNSSIPTVPLQAKHQLDGFGKSGISLWYSDHMGEEALHPHVMMYYGEVNDENRKDIIERPWAAVTNPVHDEKERRDLVHGEAAFNTEKYKSEIEALLKAGIITDTGKKTQIGYYNHKFPICRINIPVIES</sequence>
<evidence type="ECO:0000313" key="6">
    <source>
        <dbReference type="EMBL" id="CAD9810711.1"/>
    </source>
</evidence>
<name>A0A7S2U8N3_9STRA</name>
<dbReference type="PROSITE" id="PS50865">
    <property type="entry name" value="ZF_MYND_2"/>
    <property type="match status" value="1"/>
</dbReference>
<keyword evidence="2 4" id="KW-0863">Zinc-finger</keyword>
<dbReference type="Gene3D" id="6.10.140.2220">
    <property type="match status" value="1"/>
</dbReference>
<evidence type="ECO:0000256" key="3">
    <source>
        <dbReference type="ARBA" id="ARBA00022833"/>
    </source>
</evidence>
<dbReference type="AlphaFoldDB" id="A0A7S2U8N3"/>
<dbReference type="InterPro" id="IPR002893">
    <property type="entry name" value="Znf_MYND"/>
</dbReference>
<dbReference type="SUPFAM" id="SSF144232">
    <property type="entry name" value="HIT/MYND zinc finger-like"/>
    <property type="match status" value="1"/>
</dbReference>
<dbReference type="EMBL" id="HBHQ01003826">
    <property type="protein sequence ID" value="CAD9810711.1"/>
    <property type="molecule type" value="Transcribed_RNA"/>
</dbReference>
<feature type="domain" description="MYND-type" evidence="5">
    <location>
        <begin position="6"/>
        <end position="47"/>
    </location>
</feature>
<dbReference type="Pfam" id="PF01753">
    <property type="entry name" value="zf-MYND"/>
    <property type="match status" value="1"/>
</dbReference>
<evidence type="ECO:0000259" key="5">
    <source>
        <dbReference type="PROSITE" id="PS50865"/>
    </source>
</evidence>
<organism evidence="6">
    <name type="scientific">Attheya septentrionalis</name>
    <dbReference type="NCBI Taxonomy" id="420275"/>
    <lineage>
        <taxon>Eukaryota</taxon>
        <taxon>Sar</taxon>
        <taxon>Stramenopiles</taxon>
        <taxon>Ochrophyta</taxon>
        <taxon>Bacillariophyta</taxon>
        <taxon>Coscinodiscophyceae</taxon>
        <taxon>Chaetocerotophycidae</taxon>
        <taxon>Chaetocerotales</taxon>
        <taxon>Attheyaceae</taxon>
        <taxon>Attheya</taxon>
    </lineage>
</organism>
<evidence type="ECO:0000256" key="4">
    <source>
        <dbReference type="PROSITE-ProRule" id="PRU00134"/>
    </source>
</evidence>
<reference evidence="6" key="1">
    <citation type="submission" date="2021-01" db="EMBL/GenBank/DDBJ databases">
        <authorList>
            <person name="Corre E."/>
            <person name="Pelletier E."/>
            <person name="Niang G."/>
            <person name="Scheremetjew M."/>
            <person name="Finn R."/>
            <person name="Kale V."/>
            <person name="Holt S."/>
            <person name="Cochrane G."/>
            <person name="Meng A."/>
            <person name="Brown T."/>
            <person name="Cohen L."/>
        </authorList>
    </citation>
    <scope>NUCLEOTIDE SEQUENCE</scope>
    <source>
        <strain evidence="6">CCMP2084</strain>
    </source>
</reference>